<feature type="transmembrane region" description="Helical" evidence="6">
    <location>
        <begin position="213"/>
        <end position="231"/>
    </location>
</feature>
<feature type="transmembrane region" description="Helical" evidence="6">
    <location>
        <begin position="469"/>
        <end position="487"/>
    </location>
</feature>
<feature type="transmembrane region" description="Helical" evidence="6">
    <location>
        <begin position="679"/>
        <end position="701"/>
    </location>
</feature>
<feature type="transmembrane region" description="Helical" evidence="6">
    <location>
        <begin position="618"/>
        <end position="637"/>
    </location>
</feature>
<feature type="transmembrane region" description="Helical" evidence="6">
    <location>
        <begin position="110"/>
        <end position="128"/>
    </location>
</feature>
<evidence type="ECO:0000313" key="9">
    <source>
        <dbReference type="Proteomes" id="UP000271162"/>
    </source>
</evidence>
<dbReference type="InterPro" id="IPR036259">
    <property type="entry name" value="MFS_trans_sf"/>
</dbReference>
<dbReference type="Proteomes" id="UP000271162">
    <property type="component" value="Unassembled WGS sequence"/>
</dbReference>
<evidence type="ECO:0000256" key="1">
    <source>
        <dbReference type="ARBA" id="ARBA00004141"/>
    </source>
</evidence>
<proteinExistence type="predicted"/>
<evidence type="ECO:0000259" key="7">
    <source>
        <dbReference type="PROSITE" id="PS50850"/>
    </source>
</evidence>
<evidence type="ECO:0000313" key="8">
    <source>
        <dbReference type="EMBL" id="VDL72311.1"/>
    </source>
</evidence>
<dbReference type="Gene3D" id="1.20.1250.20">
    <property type="entry name" value="MFS general substrate transporter like domains"/>
    <property type="match status" value="3"/>
</dbReference>
<dbReference type="GO" id="GO:0016020">
    <property type="term" value="C:membrane"/>
    <property type="evidence" value="ECO:0007669"/>
    <property type="project" value="UniProtKB-SubCell"/>
</dbReference>
<feature type="transmembrane region" description="Helical" evidence="6">
    <location>
        <begin position="493"/>
        <end position="515"/>
    </location>
</feature>
<evidence type="ECO:0000256" key="2">
    <source>
        <dbReference type="ARBA" id="ARBA00022692"/>
    </source>
</evidence>
<dbReference type="PANTHER" id="PTHR24064">
    <property type="entry name" value="SOLUTE CARRIER FAMILY 22 MEMBER"/>
    <property type="match status" value="1"/>
</dbReference>
<dbReference type="EMBL" id="UYSL01020042">
    <property type="protein sequence ID" value="VDL72311.1"/>
    <property type="molecule type" value="Genomic_DNA"/>
</dbReference>
<feature type="transmembrane region" description="Helical" evidence="6">
    <location>
        <begin position="713"/>
        <end position="734"/>
    </location>
</feature>
<evidence type="ECO:0000256" key="4">
    <source>
        <dbReference type="ARBA" id="ARBA00023136"/>
    </source>
</evidence>
<dbReference type="OMA" id="YALICCA"/>
<feature type="transmembrane region" description="Helical" evidence="6">
    <location>
        <begin position="361"/>
        <end position="384"/>
    </location>
</feature>
<gene>
    <name evidence="8" type="ORF">NBR_LOCUS8722</name>
</gene>
<feature type="transmembrane region" description="Helical" evidence="6">
    <location>
        <begin position="186"/>
        <end position="206"/>
    </location>
</feature>
<feature type="transmembrane region" description="Helical" evidence="6">
    <location>
        <begin position="643"/>
        <end position="667"/>
    </location>
</feature>
<evidence type="ECO:0000256" key="3">
    <source>
        <dbReference type="ARBA" id="ARBA00022989"/>
    </source>
</evidence>
<dbReference type="AlphaFoldDB" id="A0A158QYM3"/>
<feature type="region of interest" description="Disordered" evidence="5">
    <location>
        <begin position="797"/>
        <end position="821"/>
    </location>
</feature>
<keyword evidence="2 6" id="KW-0812">Transmembrane</keyword>
<evidence type="ECO:0000313" key="10">
    <source>
        <dbReference type="WBParaSite" id="NBR_0000872101-mRNA-1"/>
    </source>
</evidence>
<organism evidence="10">
    <name type="scientific">Nippostrongylus brasiliensis</name>
    <name type="common">Rat hookworm</name>
    <dbReference type="NCBI Taxonomy" id="27835"/>
    <lineage>
        <taxon>Eukaryota</taxon>
        <taxon>Metazoa</taxon>
        <taxon>Ecdysozoa</taxon>
        <taxon>Nematoda</taxon>
        <taxon>Chromadorea</taxon>
        <taxon>Rhabditida</taxon>
        <taxon>Rhabditina</taxon>
        <taxon>Rhabditomorpha</taxon>
        <taxon>Strongyloidea</taxon>
        <taxon>Heligmosomidae</taxon>
        <taxon>Nippostrongylus</taxon>
    </lineage>
</organism>
<name>A0A158QYM3_NIPBR</name>
<reference evidence="10" key="1">
    <citation type="submission" date="2016-04" db="UniProtKB">
        <authorList>
            <consortium name="WormBaseParasite"/>
        </authorList>
    </citation>
    <scope>IDENTIFICATION</scope>
</reference>
<dbReference type="Pfam" id="PF00083">
    <property type="entry name" value="Sugar_tr"/>
    <property type="match status" value="1"/>
</dbReference>
<sequence length="821" mass="91972">MKIEPDKDHALGHLGHVAHAKRPEKEESLPRKCVEDFLKMGRYCVLILLVSEFILLLASGNMIFMVFAGSAPHVSCRGLNYTIEDVCREHPDVSNLTDCELDVKYEFESLNVEMLVITYVTTALFSIATSFSDSLLVFTVLRTILGFFSGGLLGHTSSANHLDGWYKPFIITLDRVKAVGRKTVHFISQASIAASLAIISVIYILGLEIVYPSVIRVLALYAAATVAQIYITKNISTVEFYPTVIRNSAIAFKSMWARLGTVCAPQLFVLTFWAPLPWVVIAILATLDTTFFQIVIPETKGKPMPESLPKKRHKIKQHHTSVMATDKEYSTVPADDGKDDANAVAPMKCVDDFLKMGNYCYLILLISEFFLLVAAGNMIFMMFAGSAPRVSCHGSNFTIEDVCKKHLDPTKLTDCDLEVKYEFKSLNVEFGYLCARGRWVKSSISVQMVGVLLGTLFFGSMSDRYGRKLMLVIAYIWTSIFSIAASFSTSLAMFTALRTILGFFSGGLLGTYGVYKMEHIPKKHRFWVATVIAWAPNYILLNGIAYISHDWRTFQRVLVVEARHVLQRIQHIDGQKTSKREEMEKMLDIEHQKQMARQEKLKSYNIRHLFYTKEMTQATIVLCIGVFFSSIINYGLVFNIETLAGSFFINSIIMGSLRWGINIMFSLLDYKVTAIGRKLIHLISQTSISIALGAIAITYILDLDVAYKGVIRVATIFAAATSAQIFITKTISAIEFYPTVVRNSGLAFKSTCSRLGTILAPQIFILNFWDALPYALVTLMATLDTFLYQMVIPETKGKPLPENLPPKDRSEKSSKSQTTEV</sequence>
<dbReference type="SUPFAM" id="SSF103473">
    <property type="entry name" value="MFS general substrate transporter"/>
    <property type="match status" value="2"/>
</dbReference>
<dbReference type="PROSITE" id="PS00217">
    <property type="entry name" value="SUGAR_TRANSPORT_2"/>
    <property type="match status" value="1"/>
</dbReference>
<dbReference type="InterPro" id="IPR011701">
    <property type="entry name" value="MFS"/>
</dbReference>
<dbReference type="PROSITE" id="PS50850">
    <property type="entry name" value="MFS"/>
    <property type="match status" value="1"/>
</dbReference>
<comment type="subcellular location">
    <subcellularLocation>
        <location evidence="1">Membrane</location>
        <topology evidence="1">Multi-pass membrane protein</topology>
    </subcellularLocation>
</comment>
<accession>A0A158QYM3</accession>
<evidence type="ECO:0000256" key="5">
    <source>
        <dbReference type="SAM" id="MobiDB-lite"/>
    </source>
</evidence>
<dbReference type="GO" id="GO:0022857">
    <property type="term" value="F:transmembrane transporter activity"/>
    <property type="evidence" value="ECO:0007669"/>
    <property type="project" value="InterPro"/>
</dbReference>
<feature type="domain" description="Major facilitator superfamily (MFS) profile" evidence="7">
    <location>
        <begin position="369"/>
        <end position="796"/>
    </location>
</feature>
<reference evidence="8 9" key="2">
    <citation type="submission" date="2018-11" db="EMBL/GenBank/DDBJ databases">
        <authorList>
            <consortium name="Pathogen Informatics"/>
        </authorList>
    </citation>
    <scope>NUCLEOTIDE SEQUENCE [LARGE SCALE GENOMIC DNA]</scope>
</reference>
<dbReference type="InterPro" id="IPR005828">
    <property type="entry name" value="MFS_sugar_transport-like"/>
</dbReference>
<feature type="transmembrane region" description="Helical" evidence="6">
    <location>
        <begin position="135"/>
        <end position="153"/>
    </location>
</feature>
<keyword evidence="4 6" id="KW-0472">Membrane</keyword>
<feature type="compositionally biased region" description="Basic and acidic residues" evidence="5">
    <location>
        <begin position="797"/>
        <end position="814"/>
    </location>
</feature>
<dbReference type="WBParaSite" id="NBR_0000872101-mRNA-1">
    <property type="protein sequence ID" value="NBR_0000872101-mRNA-1"/>
    <property type="gene ID" value="NBR_0000872101"/>
</dbReference>
<dbReference type="InterPro" id="IPR005829">
    <property type="entry name" value="Sugar_transporter_CS"/>
</dbReference>
<feature type="transmembrane region" description="Helical" evidence="6">
    <location>
        <begin position="45"/>
        <end position="68"/>
    </location>
</feature>
<dbReference type="InterPro" id="IPR020846">
    <property type="entry name" value="MFS_dom"/>
</dbReference>
<feature type="transmembrane region" description="Helical" evidence="6">
    <location>
        <begin position="439"/>
        <end position="457"/>
    </location>
</feature>
<evidence type="ECO:0000256" key="6">
    <source>
        <dbReference type="SAM" id="Phobius"/>
    </source>
</evidence>
<protein>
    <submittedName>
        <fullName evidence="10">MFS domain-containing protein</fullName>
    </submittedName>
</protein>
<dbReference type="STRING" id="27835.A0A158QYM3"/>
<keyword evidence="3 6" id="KW-1133">Transmembrane helix</keyword>
<keyword evidence="9" id="KW-1185">Reference proteome</keyword>
<dbReference type="Pfam" id="PF07690">
    <property type="entry name" value="MFS_1"/>
    <property type="match status" value="1"/>
</dbReference>